<feature type="domain" description="Tyrosine-protein phosphatase" evidence="5">
    <location>
        <begin position="236"/>
        <end position="450"/>
    </location>
</feature>
<dbReference type="Gene3D" id="3.90.190.10">
    <property type="entry name" value="Protein tyrosine phosphatase superfamily"/>
    <property type="match status" value="2"/>
</dbReference>
<dbReference type="InterPro" id="IPR000387">
    <property type="entry name" value="Tyr_Pase_dom"/>
</dbReference>
<keyword evidence="4" id="KW-0904">Protein phosphatase</keyword>
<feature type="domain" description="Tyrosine specific protein phosphatases" evidence="6">
    <location>
        <begin position="96"/>
        <end position="173"/>
    </location>
</feature>
<gene>
    <name evidence="7" type="primary">Ptpre-006</name>
</gene>
<evidence type="ECO:0000256" key="4">
    <source>
        <dbReference type="ARBA" id="ARBA00022912"/>
    </source>
</evidence>
<dbReference type="EMBL" id="LR789432">
    <property type="protein sequence ID" value="CAB3265294.1"/>
    <property type="molecule type" value="mRNA"/>
</dbReference>
<reference evidence="7" key="1">
    <citation type="submission" date="2020-04" db="EMBL/GenBank/DDBJ databases">
        <authorList>
            <person name="Neveu A P."/>
        </authorList>
    </citation>
    <scope>NUCLEOTIDE SEQUENCE</scope>
    <source>
        <tissue evidence="7">Whole embryo</tissue>
    </source>
</reference>
<evidence type="ECO:0000256" key="2">
    <source>
        <dbReference type="ARBA" id="ARBA00013064"/>
    </source>
</evidence>
<dbReference type="AlphaFoldDB" id="A0A6F9DPD2"/>
<evidence type="ECO:0000313" key="7">
    <source>
        <dbReference type="EMBL" id="CAB3265294.1"/>
    </source>
</evidence>
<dbReference type="Pfam" id="PF00102">
    <property type="entry name" value="Y_phosphatase"/>
    <property type="match status" value="2"/>
</dbReference>
<evidence type="ECO:0000256" key="1">
    <source>
        <dbReference type="ARBA" id="ARBA00009580"/>
    </source>
</evidence>
<dbReference type="PROSITE" id="PS00383">
    <property type="entry name" value="TYR_PHOSPHATASE_1"/>
    <property type="match status" value="1"/>
</dbReference>
<dbReference type="SUPFAM" id="SSF52799">
    <property type="entry name" value="(Phosphotyrosine protein) phosphatases II"/>
    <property type="match status" value="2"/>
</dbReference>
<organism evidence="7">
    <name type="scientific">Phallusia mammillata</name>
    <dbReference type="NCBI Taxonomy" id="59560"/>
    <lineage>
        <taxon>Eukaryota</taxon>
        <taxon>Metazoa</taxon>
        <taxon>Chordata</taxon>
        <taxon>Tunicata</taxon>
        <taxon>Ascidiacea</taxon>
        <taxon>Phlebobranchia</taxon>
        <taxon>Ascidiidae</taxon>
        <taxon>Phallusia</taxon>
    </lineage>
</organism>
<dbReference type="PANTHER" id="PTHR19134">
    <property type="entry name" value="RECEPTOR-TYPE TYROSINE-PROTEIN PHOSPHATASE"/>
    <property type="match status" value="1"/>
</dbReference>
<keyword evidence="7" id="KW-0675">Receptor</keyword>
<protein>
    <recommendedName>
        <fullName evidence="2">protein-tyrosine-phosphatase</fullName>
        <ecNumber evidence="2">3.1.3.48</ecNumber>
    </recommendedName>
</protein>
<name>A0A6F9DPD2_9ASCI</name>
<keyword evidence="3" id="KW-0378">Hydrolase</keyword>
<dbReference type="SMART" id="SM00404">
    <property type="entry name" value="PTPc_motif"/>
    <property type="match status" value="2"/>
</dbReference>
<dbReference type="CDD" id="cd00047">
    <property type="entry name" value="PTPc"/>
    <property type="match status" value="1"/>
</dbReference>
<dbReference type="InterPro" id="IPR016130">
    <property type="entry name" value="Tyr_Pase_AS"/>
</dbReference>
<proteinExistence type="evidence at transcript level"/>
<dbReference type="GO" id="GO:0004725">
    <property type="term" value="F:protein tyrosine phosphatase activity"/>
    <property type="evidence" value="ECO:0007669"/>
    <property type="project" value="UniProtKB-EC"/>
</dbReference>
<comment type="similarity">
    <text evidence="1">Belongs to the protein-tyrosine phosphatase family.</text>
</comment>
<dbReference type="InterPro" id="IPR003595">
    <property type="entry name" value="Tyr_Pase_cat"/>
</dbReference>
<evidence type="ECO:0000256" key="3">
    <source>
        <dbReference type="ARBA" id="ARBA00022801"/>
    </source>
</evidence>
<dbReference type="EC" id="3.1.3.48" evidence="2"/>
<dbReference type="PROSITE" id="PS50056">
    <property type="entry name" value="TYR_PHOSPHATASE_2"/>
    <property type="match status" value="1"/>
</dbReference>
<dbReference type="InterPro" id="IPR000242">
    <property type="entry name" value="PTP_cat"/>
</dbReference>
<sequence>MIWEQNVRIVVMLANLYEKGKSKCALYWPEEIGQAQSYQRVSVSVVEVIHKGNYIIRHMTIEEINSTYVSDQHLITQYHFIAWPDHGVPHTTTGLVRYMKEVQENQTQLQNELQTTVPTVVHCSAGAGRTGTFIGFDYLMKELNETGSIDVFKAVVGMREQRMEMVQTIEQYIFMHKLLAEIVAFSETDLQFEQLHEKVGQQKRYQHASEMSKEFNDLSILFGESTTSQVKIDNPAKVYYTSPEGSPGSQRNGIYKVESYNPADHLMIGDEPTSDGMEAFFRVLLLENTVFIVQVDQQMQATIWPNQHDTMAQYGGISLQFIDETINEDIKVTRIYVVNEEQQQKRQIFLFEFNFWTNLETPTDDYNMIHFLSMIESYHSVTNECSMLFLSRTGFSKSVLLCAAWNLMSRYRAESMVDVFRTVKDITDSLPDVPLSLDQYKACYSFIATYTNPSQE</sequence>
<feature type="domain" description="Tyrosine-protein phosphatase" evidence="5">
    <location>
        <begin position="1"/>
        <end position="182"/>
    </location>
</feature>
<dbReference type="InterPro" id="IPR029021">
    <property type="entry name" value="Prot-tyrosine_phosphatase-like"/>
</dbReference>
<dbReference type="PROSITE" id="PS50055">
    <property type="entry name" value="TYR_PHOSPHATASE_PTP"/>
    <property type="match status" value="2"/>
</dbReference>
<dbReference type="SMART" id="SM00194">
    <property type="entry name" value="PTPc"/>
    <property type="match status" value="1"/>
</dbReference>
<dbReference type="PANTHER" id="PTHR19134:SF562">
    <property type="entry name" value="PROTEIN-TYROSINE-PHOSPHATASE"/>
    <property type="match status" value="1"/>
</dbReference>
<evidence type="ECO:0000259" key="5">
    <source>
        <dbReference type="PROSITE" id="PS50055"/>
    </source>
</evidence>
<evidence type="ECO:0000259" key="6">
    <source>
        <dbReference type="PROSITE" id="PS50056"/>
    </source>
</evidence>
<accession>A0A6F9DPD2</accession>
<dbReference type="InterPro" id="IPR050348">
    <property type="entry name" value="Protein-Tyr_Phosphatase"/>
</dbReference>